<name>A0A8T1S5X2_CHESE</name>
<evidence type="ECO:0000256" key="2">
    <source>
        <dbReference type="SAM" id="MobiDB-lite"/>
    </source>
</evidence>
<feature type="region of interest" description="Disordered" evidence="2">
    <location>
        <begin position="94"/>
        <end position="194"/>
    </location>
</feature>
<protein>
    <recommendedName>
        <fullName evidence="3">TNFR-Cys domain-containing protein</fullName>
    </recommendedName>
</protein>
<feature type="compositionally biased region" description="Low complexity" evidence="2">
    <location>
        <begin position="138"/>
        <end position="168"/>
    </location>
</feature>
<evidence type="ECO:0000313" key="5">
    <source>
        <dbReference type="Proteomes" id="UP000765507"/>
    </source>
</evidence>
<dbReference type="Proteomes" id="UP000765507">
    <property type="component" value="Unassembled WGS sequence"/>
</dbReference>
<dbReference type="AlphaFoldDB" id="A0A8T1S5X2"/>
<dbReference type="SMART" id="SM00208">
    <property type="entry name" value="TNFR"/>
    <property type="match status" value="1"/>
</dbReference>
<proteinExistence type="predicted"/>
<dbReference type="PROSITE" id="PS00652">
    <property type="entry name" value="TNFR_NGFR_1"/>
    <property type="match status" value="1"/>
</dbReference>
<evidence type="ECO:0000259" key="3">
    <source>
        <dbReference type="PROSITE" id="PS50050"/>
    </source>
</evidence>
<dbReference type="PROSITE" id="PS50050">
    <property type="entry name" value="TNFR_NGFR_2"/>
    <property type="match status" value="1"/>
</dbReference>
<feature type="compositionally biased region" description="Polar residues" evidence="2">
    <location>
        <begin position="112"/>
        <end position="123"/>
    </location>
</feature>
<evidence type="ECO:0000256" key="1">
    <source>
        <dbReference type="PROSITE-ProRule" id="PRU00206"/>
    </source>
</evidence>
<feature type="non-terminal residue" evidence="4">
    <location>
        <position position="1"/>
    </location>
</feature>
<dbReference type="EMBL" id="JAHGAV010000646">
    <property type="protein sequence ID" value="KAG6924218.1"/>
    <property type="molecule type" value="Genomic_DNA"/>
</dbReference>
<sequence>RCSHLQYWHQGAQACVPCETGYPHHVPLRGREFTVNCGVRDTGGRFAAPSQECPPGSFNDGRFLLCEPCSPCPSGAQLAPCTRLRDTQCCPPGSGGRMGGASPGAASLPSSVTPWSGPTSTAAAQRRPLVPSLPLPSPRAGLGPPLGPPLGFLLQRHQGALAPPQALLRPPPLDPRSAPEGTNPGVTRQALSLS</sequence>
<keyword evidence="5" id="KW-1185">Reference proteome</keyword>
<organism evidence="4 5">
    <name type="scientific">Chelydra serpentina</name>
    <name type="common">Snapping turtle</name>
    <name type="synonym">Testudo serpentina</name>
    <dbReference type="NCBI Taxonomy" id="8475"/>
    <lineage>
        <taxon>Eukaryota</taxon>
        <taxon>Metazoa</taxon>
        <taxon>Chordata</taxon>
        <taxon>Craniata</taxon>
        <taxon>Vertebrata</taxon>
        <taxon>Euteleostomi</taxon>
        <taxon>Archelosauria</taxon>
        <taxon>Testudinata</taxon>
        <taxon>Testudines</taxon>
        <taxon>Cryptodira</taxon>
        <taxon>Durocryptodira</taxon>
        <taxon>Americhelydia</taxon>
        <taxon>Chelydroidea</taxon>
        <taxon>Chelydridae</taxon>
        <taxon>Chelydra</taxon>
    </lineage>
</organism>
<dbReference type="Pfam" id="PF00020">
    <property type="entry name" value="TNFR_c6"/>
    <property type="match status" value="1"/>
</dbReference>
<comment type="caution">
    <text evidence="1">Lacks conserved residue(s) required for the propagation of feature annotation.</text>
</comment>
<reference evidence="4 5" key="1">
    <citation type="journal article" date="2020" name="G3 (Bethesda)">
        <title>Draft Genome of the Common Snapping Turtle, Chelydra serpentina, a Model for Phenotypic Plasticity in Reptiles.</title>
        <authorList>
            <person name="Das D."/>
            <person name="Singh S.K."/>
            <person name="Bierstedt J."/>
            <person name="Erickson A."/>
            <person name="Galli G.L.J."/>
            <person name="Crossley D.A. 2nd"/>
            <person name="Rhen T."/>
        </authorList>
    </citation>
    <scope>NUCLEOTIDE SEQUENCE [LARGE SCALE GENOMIC DNA]</scope>
    <source>
        <strain evidence="4">KW</strain>
    </source>
</reference>
<feature type="compositionally biased region" description="Polar residues" evidence="2">
    <location>
        <begin position="184"/>
        <end position="194"/>
    </location>
</feature>
<evidence type="ECO:0000313" key="4">
    <source>
        <dbReference type="EMBL" id="KAG6924218.1"/>
    </source>
</evidence>
<feature type="domain" description="TNFR-Cys" evidence="3">
    <location>
        <begin position="52"/>
        <end position="89"/>
    </location>
</feature>
<gene>
    <name evidence="4" type="ORF">G0U57_018020</name>
</gene>
<feature type="repeat" description="TNFR-Cys" evidence="1">
    <location>
        <begin position="52"/>
        <end position="89"/>
    </location>
</feature>
<comment type="caution">
    <text evidence="4">The sequence shown here is derived from an EMBL/GenBank/DDBJ whole genome shotgun (WGS) entry which is preliminary data.</text>
</comment>
<dbReference type="InterPro" id="IPR001368">
    <property type="entry name" value="TNFR/NGFR_Cys_rich_reg"/>
</dbReference>
<dbReference type="OrthoDB" id="8945565at2759"/>
<accession>A0A8T1S5X2</accession>